<evidence type="ECO:0000256" key="2">
    <source>
        <dbReference type="ARBA" id="ARBA00023315"/>
    </source>
</evidence>
<dbReference type="GO" id="GO:0016747">
    <property type="term" value="F:acyltransferase activity, transferring groups other than amino-acyl groups"/>
    <property type="evidence" value="ECO:0007669"/>
    <property type="project" value="InterPro"/>
</dbReference>
<evidence type="ECO:0000313" key="5">
    <source>
        <dbReference type="Proteomes" id="UP000651668"/>
    </source>
</evidence>
<keyword evidence="2" id="KW-0012">Acyltransferase</keyword>
<organism evidence="4 5">
    <name type="scientific">Pedobacter quisquiliarum</name>
    <dbReference type="NCBI Taxonomy" id="1834438"/>
    <lineage>
        <taxon>Bacteria</taxon>
        <taxon>Pseudomonadati</taxon>
        <taxon>Bacteroidota</taxon>
        <taxon>Sphingobacteriia</taxon>
        <taxon>Sphingobacteriales</taxon>
        <taxon>Sphingobacteriaceae</taxon>
        <taxon>Pedobacter</taxon>
    </lineage>
</organism>
<evidence type="ECO:0000256" key="1">
    <source>
        <dbReference type="ARBA" id="ARBA00022679"/>
    </source>
</evidence>
<dbReference type="PROSITE" id="PS51186">
    <property type="entry name" value="GNAT"/>
    <property type="match status" value="1"/>
</dbReference>
<dbReference type="RefSeq" id="WP_188625353.1">
    <property type="nucleotide sequence ID" value="NZ_BMIL01000002.1"/>
</dbReference>
<reference evidence="4" key="2">
    <citation type="submission" date="2020-09" db="EMBL/GenBank/DDBJ databases">
        <authorList>
            <person name="Sun Q."/>
            <person name="Zhou Y."/>
        </authorList>
    </citation>
    <scope>NUCLEOTIDE SEQUENCE</scope>
    <source>
        <strain evidence="4">CGMCC 1.15343</strain>
    </source>
</reference>
<dbReference type="Proteomes" id="UP000651668">
    <property type="component" value="Unassembled WGS sequence"/>
</dbReference>
<reference evidence="4" key="1">
    <citation type="journal article" date="2014" name="Int. J. Syst. Evol. Microbiol.">
        <title>Complete genome sequence of Corynebacterium casei LMG S-19264T (=DSM 44701T), isolated from a smear-ripened cheese.</title>
        <authorList>
            <consortium name="US DOE Joint Genome Institute (JGI-PGF)"/>
            <person name="Walter F."/>
            <person name="Albersmeier A."/>
            <person name="Kalinowski J."/>
            <person name="Ruckert C."/>
        </authorList>
    </citation>
    <scope>NUCLEOTIDE SEQUENCE</scope>
    <source>
        <strain evidence="4">CGMCC 1.15343</strain>
    </source>
</reference>
<sequence length="163" mass="18322">MIQLKKATVADLPTIQKIAKVTWGPTYTDIIGEEQVEYMLGKMYNIDALQAQIAQGHKFLIAEQGTKKVGFASYSRDEGDAFHLHKLYVLPEVHGQGVGKLLMNEVVSKVRAEGGKYLRLNVNRYNKAKDFYESAGFKIKESVDNEIGNGFLMNDYIMEKTIG</sequence>
<keyword evidence="1" id="KW-0808">Transferase</keyword>
<protein>
    <submittedName>
        <fullName evidence="4">N-acetyltransferase</fullName>
    </submittedName>
</protein>
<evidence type="ECO:0000259" key="3">
    <source>
        <dbReference type="PROSITE" id="PS51186"/>
    </source>
</evidence>
<dbReference type="EMBL" id="BMIL01000002">
    <property type="protein sequence ID" value="GGC55162.1"/>
    <property type="molecule type" value="Genomic_DNA"/>
</dbReference>
<dbReference type="InterPro" id="IPR016181">
    <property type="entry name" value="Acyl_CoA_acyltransferase"/>
</dbReference>
<dbReference type="SUPFAM" id="SSF55729">
    <property type="entry name" value="Acyl-CoA N-acyltransferases (Nat)"/>
    <property type="match status" value="1"/>
</dbReference>
<feature type="domain" description="N-acetyltransferase" evidence="3">
    <location>
        <begin position="2"/>
        <end position="163"/>
    </location>
</feature>
<evidence type="ECO:0000313" key="4">
    <source>
        <dbReference type="EMBL" id="GGC55162.1"/>
    </source>
</evidence>
<dbReference type="CDD" id="cd04301">
    <property type="entry name" value="NAT_SF"/>
    <property type="match status" value="1"/>
</dbReference>
<comment type="caution">
    <text evidence="4">The sequence shown here is derived from an EMBL/GenBank/DDBJ whole genome shotgun (WGS) entry which is preliminary data.</text>
</comment>
<name>A0A916X8T2_9SPHI</name>
<dbReference type="InterPro" id="IPR050832">
    <property type="entry name" value="Bact_Acetyltransf"/>
</dbReference>
<dbReference type="InterPro" id="IPR000182">
    <property type="entry name" value="GNAT_dom"/>
</dbReference>
<proteinExistence type="predicted"/>
<keyword evidence="5" id="KW-1185">Reference proteome</keyword>
<dbReference type="Gene3D" id="3.40.630.30">
    <property type="match status" value="1"/>
</dbReference>
<accession>A0A916X8T2</accession>
<dbReference type="Pfam" id="PF13673">
    <property type="entry name" value="Acetyltransf_10"/>
    <property type="match status" value="1"/>
</dbReference>
<gene>
    <name evidence="4" type="ORF">GCM10011387_05910</name>
</gene>
<dbReference type="PANTHER" id="PTHR43877">
    <property type="entry name" value="AMINOALKYLPHOSPHONATE N-ACETYLTRANSFERASE-RELATED-RELATED"/>
    <property type="match status" value="1"/>
</dbReference>
<dbReference type="AlphaFoldDB" id="A0A916X8T2"/>